<evidence type="ECO:0000256" key="1">
    <source>
        <dbReference type="SAM" id="MobiDB-lite"/>
    </source>
</evidence>
<feature type="region of interest" description="Disordered" evidence="1">
    <location>
        <begin position="433"/>
        <end position="453"/>
    </location>
</feature>
<organism evidence="2 3">
    <name type="scientific">Babesia gibsoni</name>
    <dbReference type="NCBI Taxonomy" id="33632"/>
    <lineage>
        <taxon>Eukaryota</taxon>
        <taxon>Sar</taxon>
        <taxon>Alveolata</taxon>
        <taxon>Apicomplexa</taxon>
        <taxon>Aconoidasida</taxon>
        <taxon>Piroplasmida</taxon>
        <taxon>Babesiidae</taxon>
        <taxon>Babesia</taxon>
    </lineage>
</organism>
<protein>
    <submittedName>
        <fullName evidence="2">Uncharacterized protein</fullName>
    </submittedName>
</protein>
<feature type="compositionally biased region" description="Basic residues" evidence="1">
    <location>
        <begin position="398"/>
        <end position="410"/>
    </location>
</feature>
<evidence type="ECO:0000313" key="3">
    <source>
        <dbReference type="Proteomes" id="UP001230268"/>
    </source>
</evidence>
<accession>A0AAD8PFK0</accession>
<sequence>MTKADQSCRSNPDYSCYCECDRCWINHLSKLDRALLPDLQVPKFRHCEPCKLKFDIILRNKEEKYVKSQHVEDELNVKKEEKDKPLSVDKPLPLIDFEPTNNFMPFLDLTGERESAKRKLVQERPFFKSQEPIKTTEASASLKHTEKGIEKLSIGKTLFSIDEASSKSTEAQTPLLHLGDSSLDTEAGALNEMSEKAEGATSPSRGNTVHCGQHEGRTPDKPVVHASVSTDQNGRKIVTIKANANGKGHNMASNISPKSKGSLSATRSPRKKLTYTYKFNVRPRSGANSTMVESTPPKKDRNVVRANIVNMKHSSSKNPQRQLESLTSRSVEELLSKSASGNIRRKASNKCGSTITNCRSSDSLCSRPPWYPLRSTNRWDHYELREQNGVLTTEKQTKPPRRKSKGYQKKAPMKMVYREMGQASDYVKLPSRAHETGRKISQDPSGSTCTKWKSDTNSYVEGNMVYYKVKGKMRRQRNSENERPPSPPPPRERQGSHGNKKKVLQEESELCNVYLDNCSDTERTCCISDGATSEEECNCGCSTATKLPEECCNECETKGAKCYCESVNYVGCEECECSESNEPLVTNCPETTDGMLFIENSPYLVRGMEYDYADDINQPALYRTHSSDCACWAEKTGEVKVLEPVYNNDMGALEGEVLGIPTTCMDCYPTDQVQRPSNDQTCVECLEEWRNMNKPLYQRGGLQPYDTSTQYPPSTSFQMQPHNKNIPARCAV</sequence>
<feature type="region of interest" description="Disordered" evidence="1">
    <location>
        <begin position="471"/>
        <end position="501"/>
    </location>
</feature>
<dbReference type="AlphaFoldDB" id="A0AAD8PFK0"/>
<proteinExistence type="predicted"/>
<feature type="compositionally biased region" description="Polar residues" evidence="1">
    <location>
        <begin position="442"/>
        <end position="453"/>
    </location>
</feature>
<name>A0AAD8PFK0_BABGI</name>
<reference evidence="2" key="1">
    <citation type="submission" date="2023-08" db="EMBL/GenBank/DDBJ databases">
        <title>Draft sequence of the Babesia gibsoni genome.</title>
        <authorList>
            <person name="Yamagishi J.Y."/>
            <person name="Xuan X.X."/>
        </authorList>
    </citation>
    <scope>NUCLEOTIDE SEQUENCE</scope>
    <source>
        <strain evidence="2">Azabu</strain>
    </source>
</reference>
<evidence type="ECO:0000313" key="2">
    <source>
        <dbReference type="EMBL" id="KAK1444422.1"/>
    </source>
</evidence>
<dbReference type="EMBL" id="JAVEPI010000001">
    <property type="protein sequence ID" value="KAK1444422.1"/>
    <property type="molecule type" value="Genomic_DNA"/>
</dbReference>
<feature type="compositionally biased region" description="Basic and acidic residues" evidence="1">
    <location>
        <begin position="212"/>
        <end position="223"/>
    </location>
</feature>
<keyword evidence="3" id="KW-1185">Reference proteome</keyword>
<dbReference type="Proteomes" id="UP001230268">
    <property type="component" value="Unassembled WGS sequence"/>
</dbReference>
<feature type="region of interest" description="Disordered" evidence="1">
    <location>
        <begin position="390"/>
        <end position="410"/>
    </location>
</feature>
<comment type="caution">
    <text evidence="2">The sequence shown here is derived from an EMBL/GenBank/DDBJ whole genome shotgun (WGS) entry which is preliminary data.</text>
</comment>
<feature type="compositionally biased region" description="Polar residues" evidence="1">
    <location>
        <begin position="251"/>
        <end position="267"/>
    </location>
</feature>
<gene>
    <name evidence="2" type="ORF">BgAZ_103280</name>
</gene>
<feature type="region of interest" description="Disordered" evidence="1">
    <location>
        <begin position="246"/>
        <end position="268"/>
    </location>
</feature>
<feature type="region of interest" description="Disordered" evidence="1">
    <location>
        <begin position="194"/>
        <end position="226"/>
    </location>
</feature>